<dbReference type="GO" id="GO:0000976">
    <property type="term" value="F:transcription cis-regulatory region binding"/>
    <property type="evidence" value="ECO:0007669"/>
    <property type="project" value="TreeGrafter"/>
</dbReference>
<dbReference type="Pfam" id="PF00440">
    <property type="entry name" value="TetR_N"/>
    <property type="match status" value="1"/>
</dbReference>
<gene>
    <name evidence="6" type="ORF">KCG34_07085</name>
</gene>
<evidence type="ECO:0000256" key="4">
    <source>
        <dbReference type="PROSITE-ProRule" id="PRU00335"/>
    </source>
</evidence>
<dbReference type="EMBL" id="CP073078">
    <property type="protein sequence ID" value="QUD89631.1"/>
    <property type="molecule type" value="Genomic_DNA"/>
</dbReference>
<dbReference type="InterPro" id="IPR041674">
    <property type="entry name" value="TetR_C_22"/>
</dbReference>
<dbReference type="PANTHER" id="PTHR30055">
    <property type="entry name" value="HTH-TYPE TRANSCRIPTIONAL REGULATOR RUTR"/>
    <property type="match status" value="1"/>
</dbReference>
<feature type="DNA-binding region" description="H-T-H motif" evidence="4">
    <location>
        <begin position="39"/>
        <end position="58"/>
    </location>
</feature>
<keyword evidence="7" id="KW-1185">Reference proteome</keyword>
<evidence type="ECO:0000256" key="1">
    <source>
        <dbReference type="ARBA" id="ARBA00023015"/>
    </source>
</evidence>
<accession>A0A975G2R6</accession>
<dbReference type="InterPro" id="IPR001647">
    <property type="entry name" value="HTH_TetR"/>
</dbReference>
<dbReference type="PRINTS" id="PR00455">
    <property type="entry name" value="HTHTETR"/>
</dbReference>
<reference evidence="6" key="1">
    <citation type="submission" date="2021-04" db="EMBL/GenBank/DDBJ databases">
        <title>The complete genome sequence of Caulobacter sp. S6.</title>
        <authorList>
            <person name="Tang Y."/>
            <person name="Ouyang W."/>
            <person name="Liu Q."/>
            <person name="Huang B."/>
            <person name="Guo Z."/>
            <person name="Lei P."/>
        </authorList>
    </citation>
    <scope>NUCLEOTIDE SEQUENCE</scope>
    <source>
        <strain evidence="6">S6</strain>
    </source>
</reference>
<dbReference type="SUPFAM" id="SSF46689">
    <property type="entry name" value="Homeodomain-like"/>
    <property type="match status" value="1"/>
</dbReference>
<proteinExistence type="predicted"/>
<dbReference type="RefSeq" id="WP_211939683.1">
    <property type="nucleotide sequence ID" value="NZ_CP073078.1"/>
</dbReference>
<dbReference type="PANTHER" id="PTHR30055:SF234">
    <property type="entry name" value="HTH-TYPE TRANSCRIPTIONAL REGULATOR BETI"/>
    <property type="match status" value="1"/>
</dbReference>
<evidence type="ECO:0000256" key="3">
    <source>
        <dbReference type="ARBA" id="ARBA00023163"/>
    </source>
</evidence>
<dbReference type="InterPro" id="IPR009057">
    <property type="entry name" value="Homeodomain-like_sf"/>
</dbReference>
<keyword evidence="3" id="KW-0804">Transcription</keyword>
<evidence type="ECO:0000259" key="5">
    <source>
        <dbReference type="PROSITE" id="PS50977"/>
    </source>
</evidence>
<dbReference type="PROSITE" id="PS50977">
    <property type="entry name" value="HTH_TETR_2"/>
    <property type="match status" value="1"/>
</dbReference>
<dbReference type="Pfam" id="PF17928">
    <property type="entry name" value="TetR_C_22"/>
    <property type="match status" value="1"/>
</dbReference>
<keyword evidence="1" id="KW-0805">Transcription regulation</keyword>
<dbReference type="GO" id="GO:0003700">
    <property type="term" value="F:DNA-binding transcription factor activity"/>
    <property type="evidence" value="ECO:0007669"/>
    <property type="project" value="TreeGrafter"/>
</dbReference>
<organism evidence="6 7">
    <name type="scientific">Phenylobacterium montanum</name>
    <dbReference type="NCBI Taxonomy" id="2823693"/>
    <lineage>
        <taxon>Bacteria</taxon>
        <taxon>Pseudomonadati</taxon>
        <taxon>Pseudomonadota</taxon>
        <taxon>Alphaproteobacteria</taxon>
        <taxon>Caulobacterales</taxon>
        <taxon>Caulobacteraceae</taxon>
        <taxon>Phenylobacterium</taxon>
    </lineage>
</organism>
<evidence type="ECO:0000313" key="6">
    <source>
        <dbReference type="EMBL" id="QUD89631.1"/>
    </source>
</evidence>
<keyword evidence="2 4" id="KW-0238">DNA-binding</keyword>
<sequence>MTTQPPRRRAVQARSRETVERILNAASELIAERGADGATMTEIAQRAGVAMGSLYQYFPDKAGVMAALFERHAALVREMLAAATAGAKRLDDLIARIGAVAQAYFDLHRDDPVVRSLWAAVQTDPDLQALDVADSLANARMLFDVARPLYARVDETRLMAACTICMHLAATAARLALAIPAPLGAATPEVFSGMVSGYFLALAEREAGGEKKAAPESAASS</sequence>
<feature type="domain" description="HTH tetR-type" evidence="5">
    <location>
        <begin position="16"/>
        <end position="76"/>
    </location>
</feature>
<dbReference type="Gene3D" id="1.10.357.10">
    <property type="entry name" value="Tetracycline Repressor, domain 2"/>
    <property type="match status" value="1"/>
</dbReference>
<dbReference type="InterPro" id="IPR050109">
    <property type="entry name" value="HTH-type_TetR-like_transc_reg"/>
</dbReference>
<evidence type="ECO:0000313" key="7">
    <source>
        <dbReference type="Proteomes" id="UP000676409"/>
    </source>
</evidence>
<dbReference type="Proteomes" id="UP000676409">
    <property type="component" value="Chromosome"/>
</dbReference>
<dbReference type="AlphaFoldDB" id="A0A975G2R6"/>
<dbReference type="KEGG" id="caul:KCG34_07085"/>
<evidence type="ECO:0000256" key="2">
    <source>
        <dbReference type="ARBA" id="ARBA00023125"/>
    </source>
</evidence>
<name>A0A975G2R6_9CAUL</name>
<protein>
    <submittedName>
        <fullName evidence="6">TetR/AcrR family transcriptional regulator</fullName>
    </submittedName>
</protein>